<protein>
    <submittedName>
        <fullName evidence="1">Uncharacterized protein</fullName>
    </submittedName>
</protein>
<dbReference type="AlphaFoldDB" id="A0A4U6VIV6"/>
<gene>
    <name evidence="1" type="ORF">SEVIR_3G033750v2</name>
</gene>
<dbReference type="Gramene" id="TKW24157">
    <property type="protein sequence ID" value="TKW24157"/>
    <property type="gene ID" value="SEVIR_3G033750v2"/>
</dbReference>
<organism evidence="1 2">
    <name type="scientific">Setaria viridis</name>
    <name type="common">Green bristlegrass</name>
    <name type="synonym">Setaria italica subsp. viridis</name>
    <dbReference type="NCBI Taxonomy" id="4556"/>
    <lineage>
        <taxon>Eukaryota</taxon>
        <taxon>Viridiplantae</taxon>
        <taxon>Streptophyta</taxon>
        <taxon>Embryophyta</taxon>
        <taxon>Tracheophyta</taxon>
        <taxon>Spermatophyta</taxon>
        <taxon>Magnoliopsida</taxon>
        <taxon>Liliopsida</taxon>
        <taxon>Poales</taxon>
        <taxon>Poaceae</taxon>
        <taxon>PACMAD clade</taxon>
        <taxon>Panicoideae</taxon>
        <taxon>Panicodae</taxon>
        <taxon>Paniceae</taxon>
        <taxon>Cenchrinae</taxon>
        <taxon>Setaria</taxon>
    </lineage>
</organism>
<proteinExistence type="predicted"/>
<dbReference type="EMBL" id="CM016554">
    <property type="protein sequence ID" value="TKW24157.1"/>
    <property type="molecule type" value="Genomic_DNA"/>
</dbReference>
<sequence length="155" mass="16015">MSPGKIGDARGHLLEIKEALPHADEVMMASLGGCTGAWGSCTSPGPHTLLACALRNAAAGRACWRTAASMLPVGAAAPPRAAELVLSGGGNWCSRSRSRGWWRSVSSHGGDGAPSLAALRSLPTPCSSRSRPSRAVVKYSSAAARVQGWRQRRGA</sequence>
<accession>A0A4U6VIV6</accession>
<name>A0A4U6VIV6_SETVI</name>
<keyword evidence="2" id="KW-1185">Reference proteome</keyword>
<evidence type="ECO:0000313" key="1">
    <source>
        <dbReference type="EMBL" id="TKW24157.1"/>
    </source>
</evidence>
<evidence type="ECO:0000313" key="2">
    <source>
        <dbReference type="Proteomes" id="UP000298652"/>
    </source>
</evidence>
<dbReference type="Proteomes" id="UP000298652">
    <property type="component" value="Chromosome 3"/>
</dbReference>
<reference evidence="1" key="1">
    <citation type="submission" date="2019-03" db="EMBL/GenBank/DDBJ databases">
        <title>WGS assembly of Setaria viridis.</title>
        <authorList>
            <person name="Huang P."/>
            <person name="Jenkins J."/>
            <person name="Grimwood J."/>
            <person name="Barry K."/>
            <person name="Healey A."/>
            <person name="Mamidi S."/>
            <person name="Sreedasyam A."/>
            <person name="Shu S."/>
            <person name="Feldman M."/>
            <person name="Wu J."/>
            <person name="Yu Y."/>
            <person name="Chen C."/>
            <person name="Johnson J."/>
            <person name="Rokhsar D."/>
            <person name="Baxter I."/>
            <person name="Schmutz J."/>
            <person name="Brutnell T."/>
            <person name="Kellogg E."/>
        </authorList>
    </citation>
    <scope>NUCLEOTIDE SEQUENCE [LARGE SCALE GENOMIC DNA]</scope>
</reference>